<dbReference type="GO" id="GO:0005737">
    <property type="term" value="C:cytoplasm"/>
    <property type="evidence" value="ECO:0007669"/>
    <property type="project" value="UniProtKB-SubCell"/>
</dbReference>
<dbReference type="InterPro" id="IPR004639">
    <property type="entry name" value="4pyrrol_synth_GluAld_NH2Trfase"/>
</dbReference>
<evidence type="ECO:0000256" key="4">
    <source>
        <dbReference type="ARBA" id="ARBA00022898"/>
    </source>
</evidence>
<comment type="subunit">
    <text evidence="7">Homodimer.</text>
</comment>
<reference evidence="8 9" key="1">
    <citation type="submission" date="2011-06" db="EMBL/GenBank/DDBJ databases">
        <title>The complete genome of Spirochaeta thermophila DSM 6578.</title>
        <authorList>
            <consortium name="US DOE Joint Genome Institute (JGI-PGF)"/>
            <person name="Lucas S."/>
            <person name="Lapidus A."/>
            <person name="Bruce D."/>
            <person name="Goodwin L."/>
            <person name="Pitluck S."/>
            <person name="Peters L."/>
            <person name="Kyrpides N."/>
            <person name="Mavromatis K."/>
            <person name="Ivanova N."/>
            <person name="Mikailova N."/>
            <person name="Pagani I."/>
            <person name="Chertkov O."/>
            <person name="Detter J.C."/>
            <person name="Tapia R."/>
            <person name="Han C."/>
            <person name="Land M."/>
            <person name="Hauser L."/>
            <person name="Markowitz V."/>
            <person name="Cheng J.-F."/>
            <person name="Hugenholtz P."/>
            <person name="Woyke T."/>
            <person name="Wu D."/>
            <person name="Spring S."/>
            <person name="Merkhoffer B."/>
            <person name="Schneider S."/>
            <person name="Klenk H.-P."/>
            <person name="Eisen J.A."/>
        </authorList>
    </citation>
    <scope>NUCLEOTIDE SEQUENCE [LARGE SCALE GENOMIC DNA]</scope>
    <source>
        <strain evidence="9">ATCC 700085 / DSM 6578 / Z-1203</strain>
    </source>
</reference>
<dbReference type="UniPathway" id="UPA00251">
    <property type="reaction ID" value="UER00317"/>
</dbReference>
<dbReference type="HAMAP" id="MF_00375">
    <property type="entry name" value="HemL_aminotrans_3"/>
    <property type="match status" value="1"/>
</dbReference>
<dbReference type="KEGG" id="stq:Spith_1672"/>
<dbReference type="OrthoDB" id="9807885at2"/>
<dbReference type="Gene3D" id="3.40.640.10">
    <property type="entry name" value="Type I PLP-dependent aspartate aminotransferase-like (Major domain)"/>
    <property type="match status" value="1"/>
</dbReference>
<evidence type="ECO:0000256" key="5">
    <source>
        <dbReference type="ARBA" id="ARBA00023235"/>
    </source>
</evidence>
<evidence type="ECO:0000256" key="1">
    <source>
        <dbReference type="ARBA" id="ARBA00001933"/>
    </source>
</evidence>
<dbReference type="Gene3D" id="3.90.1150.10">
    <property type="entry name" value="Aspartate Aminotransferase, domain 1"/>
    <property type="match status" value="1"/>
</dbReference>
<dbReference type="InterPro" id="IPR015424">
    <property type="entry name" value="PyrdxlP-dep_Trfase"/>
</dbReference>
<dbReference type="FunFam" id="3.40.640.10:FF:000021">
    <property type="entry name" value="Glutamate-1-semialdehyde 2,1-aminomutase"/>
    <property type="match status" value="1"/>
</dbReference>
<organism evidence="8 9">
    <name type="scientific">Winmispira thermophila (strain ATCC 700085 / DSM 6578 / Z-1203)</name>
    <name type="common">Spirochaeta thermophila</name>
    <dbReference type="NCBI Taxonomy" id="869211"/>
    <lineage>
        <taxon>Bacteria</taxon>
        <taxon>Pseudomonadati</taxon>
        <taxon>Spirochaetota</taxon>
        <taxon>Spirochaetia</taxon>
        <taxon>Winmispirales</taxon>
        <taxon>Winmispiraceae</taxon>
        <taxon>Winmispira</taxon>
    </lineage>
</organism>
<feature type="modified residue" description="N6-(pyridoxal phosphate)lysine" evidence="7">
    <location>
        <position position="260"/>
    </location>
</feature>
<dbReference type="SUPFAM" id="SSF53383">
    <property type="entry name" value="PLP-dependent transferases"/>
    <property type="match status" value="1"/>
</dbReference>
<gene>
    <name evidence="7" type="primary">hemL</name>
    <name evidence="8" type="ordered locus">Spith_1672</name>
</gene>
<protein>
    <recommendedName>
        <fullName evidence="7">Glutamate-1-semialdehyde 2,1-aminomutase</fullName>
        <shortName evidence="7">GSA</shortName>
        <ecNumber evidence="7">5.4.3.8</ecNumber>
    </recommendedName>
    <alternativeName>
        <fullName evidence="7">Glutamate-1-semialdehyde aminotransferase</fullName>
        <shortName evidence="7">GSA-AT</shortName>
    </alternativeName>
</protein>
<dbReference type="PANTHER" id="PTHR43713:SF3">
    <property type="entry name" value="GLUTAMATE-1-SEMIALDEHYDE 2,1-AMINOMUTASE 1, CHLOROPLASTIC-RELATED"/>
    <property type="match status" value="1"/>
</dbReference>
<comment type="similarity">
    <text evidence="3 7">Belongs to the class-III pyridoxal-phosphate-dependent aminotransferase family. HemL subfamily.</text>
</comment>
<keyword evidence="4 7" id="KW-0663">Pyridoxal phosphate</keyword>
<evidence type="ECO:0000256" key="6">
    <source>
        <dbReference type="ARBA" id="ARBA00023244"/>
    </source>
</evidence>
<keyword evidence="6 7" id="KW-0627">Porphyrin biosynthesis</keyword>
<dbReference type="Proteomes" id="UP000007254">
    <property type="component" value="Chromosome"/>
</dbReference>
<comment type="pathway">
    <text evidence="2">Porphyrin-containing compound metabolism; protoporphyrin-IX biosynthesis; 5-aminolevulinate from L-glutamyl-tRNA(Glu): step 2/2.</text>
</comment>
<proteinExistence type="inferred from homology"/>
<evidence type="ECO:0000256" key="3">
    <source>
        <dbReference type="ARBA" id="ARBA00008981"/>
    </source>
</evidence>
<dbReference type="GO" id="GO:0030170">
    <property type="term" value="F:pyridoxal phosphate binding"/>
    <property type="evidence" value="ECO:0007669"/>
    <property type="project" value="InterPro"/>
</dbReference>
<accession>G0GBC3</accession>
<dbReference type="EMBL" id="CP002903">
    <property type="protein sequence ID" value="AEJ61932.1"/>
    <property type="molecule type" value="Genomic_DNA"/>
</dbReference>
<dbReference type="Pfam" id="PF00202">
    <property type="entry name" value="Aminotran_3"/>
    <property type="match status" value="1"/>
</dbReference>
<comment type="catalytic activity">
    <reaction evidence="7">
        <text>(S)-4-amino-5-oxopentanoate = 5-aminolevulinate</text>
        <dbReference type="Rhea" id="RHEA:14265"/>
        <dbReference type="ChEBI" id="CHEBI:57501"/>
        <dbReference type="ChEBI" id="CHEBI:356416"/>
        <dbReference type="EC" id="5.4.3.8"/>
    </reaction>
</comment>
<dbReference type="GO" id="GO:0006782">
    <property type="term" value="P:protoporphyrinogen IX biosynthetic process"/>
    <property type="evidence" value="ECO:0007669"/>
    <property type="project" value="UniProtKB-UniRule"/>
</dbReference>
<dbReference type="InterPro" id="IPR015421">
    <property type="entry name" value="PyrdxlP-dep_Trfase_major"/>
</dbReference>
<dbReference type="PANTHER" id="PTHR43713">
    <property type="entry name" value="GLUTAMATE-1-SEMIALDEHYDE 2,1-AMINOMUTASE"/>
    <property type="match status" value="1"/>
</dbReference>
<dbReference type="PROSITE" id="PS00600">
    <property type="entry name" value="AA_TRANSFER_CLASS_3"/>
    <property type="match status" value="1"/>
</dbReference>
<dbReference type="RefSeq" id="WP_014625261.1">
    <property type="nucleotide sequence ID" value="NC_017583.1"/>
</dbReference>
<name>G0GBC3_WINT7</name>
<sequence>MRRDQVQSYLVGGVNSPVRAFRAVDEEPLVVARAEGPFVYDEEGRRYLDFIGGWGALILGHAHPAVVEAVENAASRGICFGLSHPGEEELAERIAAAFPWIDRVRLVNSGTEACMTAVRLARAVTGRTLCVKFEGCYHGHADGFLVKMGSGGATLGLPSSQGVPSEIAGTTVVLPYNDEGMVRRLFAEQGEEIAAVIVEPVAGNMGVVPPRPGFLETLREETRRWGALLIFDEVMTGFRVSRDGAAGRFGVWPDLLCLGKIIGGGLPIGAVAGPAEIMDLLSPAGPVYQAGTFAGGPVVCAAGNVTLRVCDEEDVWALLERLGRVLDRHLSSLEGVSYVRCGGMWSLFFLEGGAPLDFQEVQRQDSAAFARFHAVLRSRGILAPPSAYEAWFLNTAMDEALLEEAARTIREEVEEARRG</sequence>
<evidence type="ECO:0000256" key="7">
    <source>
        <dbReference type="HAMAP-Rule" id="MF_00375"/>
    </source>
</evidence>
<keyword evidence="9" id="KW-1185">Reference proteome</keyword>
<comment type="cofactor">
    <cofactor evidence="1 7">
        <name>pyridoxal 5'-phosphate</name>
        <dbReference type="ChEBI" id="CHEBI:597326"/>
    </cofactor>
</comment>
<dbReference type="HOGENOM" id="CLU_016922_1_5_12"/>
<dbReference type="InterPro" id="IPR049704">
    <property type="entry name" value="Aminotrans_3_PPA_site"/>
</dbReference>
<comment type="subcellular location">
    <subcellularLocation>
        <location evidence="7">Cytoplasm</location>
    </subcellularLocation>
</comment>
<evidence type="ECO:0000313" key="9">
    <source>
        <dbReference type="Proteomes" id="UP000007254"/>
    </source>
</evidence>
<dbReference type="AlphaFoldDB" id="G0GBC3"/>
<evidence type="ECO:0000313" key="8">
    <source>
        <dbReference type="EMBL" id="AEJ61932.1"/>
    </source>
</evidence>
<dbReference type="InterPro" id="IPR015422">
    <property type="entry name" value="PyrdxlP-dep_Trfase_small"/>
</dbReference>
<dbReference type="NCBIfam" id="NF000818">
    <property type="entry name" value="PRK00062.1"/>
    <property type="match status" value="1"/>
</dbReference>
<dbReference type="InterPro" id="IPR005814">
    <property type="entry name" value="Aminotrans_3"/>
</dbReference>
<dbReference type="STRING" id="869211.Spith_1672"/>
<evidence type="ECO:0000256" key="2">
    <source>
        <dbReference type="ARBA" id="ARBA00004819"/>
    </source>
</evidence>
<dbReference type="CDD" id="cd00610">
    <property type="entry name" value="OAT_like"/>
    <property type="match status" value="1"/>
</dbReference>
<dbReference type="GO" id="GO:0042286">
    <property type="term" value="F:glutamate-1-semialdehyde 2,1-aminomutase activity"/>
    <property type="evidence" value="ECO:0007669"/>
    <property type="project" value="UniProtKB-UniRule"/>
</dbReference>
<keyword evidence="5 7" id="KW-0413">Isomerase</keyword>
<keyword evidence="7" id="KW-0963">Cytoplasm</keyword>
<dbReference type="EC" id="5.4.3.8" evidence="7"/>
<dbReference type="GO" id="GO:0008483">
    <property type="term" value="F:transaminase activity"/>
    <property type="evidence" value="ECO:0007669"/>
    <property type="project" value="InterPro"/>
</dbReference>